<dbReference type="Proteomes" id="UP000440066">
    <property type="component" value="Unassembled WGS sequence"/>
</dbReference>
<dbReference type="RefSeq" id="WP_153831434.1">
    <property type="nucleotide sequence ID" value="NZ_WJQR01000010.1"/>
</dbReference>
<evidence type="ECO:0000313" key="2">
    <source>
        <dbReference type="EMBL" id="MRI85038.1"/>
    </source>
</evidence>
<evidence type="ECO:0000313" key="3">
    <source>
        <dbReference type="EMBL" id="MRJ46344.1"/>
    </source>
</evidence>
<dbReference type="GO" id="GO:0005829">
    <property type="term" value="C:cytosol"/>
    <property type="evidence" value="ECO:0007669"/>
    <property type="project" value="TreeGrafter"/>
</dbReference>
<dbReference type="AlphaFoldDB" id="A0A6I2GKD0"/>
<reference evidence="4 6" key="2">
    <citation type="submission" date="2019-11" db="EMBL/GenBank/DDBJ databases">
        <title>Characterisation of Fundicoccus ignavus gen. nov. sp. nov., a novel genus of the family Aerococcaceae isolated from bulk tank milk.</title>
        <authorList>
            <person name="Siebert A."/>
            <person name="Huptas C."/>
            <person name="Wenning M."/>
            <person name="Scherer S."/>
            <person name="Doll E.V."/>
        </authorList>
    </citation>
    <scope>NUCLEOTIDE SEQUENCE [LARGE SCALE GENOMIC DNA]</scope>
    <source>
        <strain evidence="1 6">DSM 109653</strain>
        <strain evidence="2 4">WS4759</strain>
    </source>
</reference>
<keyword evidence="4" id="KW-1185">Reference proteome</keyword>
<proteinExistence type="predicted"/>
<dbReference type="NCBIfam" id="TIGR00099">
    <property type="entry name" value="Cof-subfamily"/>
    <property type="match status" value="1"/>
</dbReference>
<dbReference type="SUPFAM" id="SSF56784">
    <property type="entry name" value="HAD-like"/>
    <property type="match status" value="1"/>
</dbReference>
<dbReference type="InterPro" id="IPR023214">
    <property type="entry name" value="HAD_sf"/>
</dbReference>
<evidence type="ECO:0000313" key="6">
    <source>
        <dbReference type="Proteomes" id="UP000469870"/>
    </source>
</evidence>
<protein>
    <submittedName>
        <fullName evidence="2">Cof-type HAD-IIB family hydrolase</fullName>
    </submittedName>
</protein>
<dbReference type="EMBL" id="WJQS01000003">
    <property type="protein sequence ID" value="MRI85038.1"/>
    <property type="molecule type" value="Genomic_DNA"/>
</dbReference>
<dbReference type="SFLD" id="SFLDG01140">
    <property type="entry name" value="C2.B:_Phosphomannomutase_and_P"/>
    <property type="match status" value="1"/>
</dbReference>
<dbReference type="EMBL" id="WJQT01000001">
    <property type="protein sequence ID" value="MRJ46344.1"/>
    <property type="molecule type" value="Genomic_DNA"/>
</dbReference>
<dbReference type="InterPro" id="IPR006379">
    <property type="entry name" value="HAD-SF_hydro_IIB"/>
</dbReference>
<dbReference type="GO" id="GO:0016791">
    <property type="term" value="F:phosphatase activity"/>
    <property type="evidence" value="ECO:0007669"/>
    <property type="project" value="TreeGrafter"/>
</dbReference>
<dbReference type="Gene3D" id="3.40.50.1000">
    <property type="entry name" value="HAD superfamily/HAD-like"/>
    <property type="match status" value="1"/>
</dbReference>
<gene>
    <name evidence="3" type="ORF">GF867_02005</name>
    <name evidence="2" type="ORF">GIY09_04015</name>
    <name evidence="1" type="ORF">GIY11_09890</name>
</gene>
<organism evidence="2 4">
    <name type="scientific">Fundicoccus ignavus</name>
    <dbReference type="NCBI Taxonomy" id="2664442"/>
    <lineage>
        <taxon>Bacteria</taxon>
        <taxon>Bacillati</taxon>
        <taxon>Bacillota</taxon>
        <taxon>Bacilli</taxon>
        <taxon>Lactobacillales</taxon>
        <taxon>Aerococcaceae</taxon>
        <taxon>Fundicoccus</taxon>
    </lineage>
</organism>
<dbReference type="GO" id="GO:0000287">
    <property type="term" value="F:magnesium ion binding"/>
    <property type="evidence" value="ECO:0007669"/>
    <property type="project" value="TreeGrafter"/>
</dbReference>
<accession>A0A6I2GKD0</accession>
<dbReference type="EMBL" id="WJQR01000010">
    <property type="protein sequence ID" value="MRI82318.1"/>
    <property type="molecule type" value="Genomic_DNA"/>
</dbReference>
<dbReference type="PANTHER" id="PTHR10000">
    <property type="entry name" value="PHOSPHOSERINE PHOSPHATASE"/>
    <property type="match status" value="1"/>
</dbReference>
<dbReference type="NCBIfam" id="TIGR01484">
    <property type="entry name" value="HAD-SF-IIB"/>
    <property type="match status" value="1"/>
</dbReference>
<name>A0A6I2GKD0_9LACT</name>
<comment type="caution">
    <text evidence="2">The sequence shown here is derived from an EMBL/GenBank/DDBJ whole genome shotgun (WGS) entry which is preliminary data.</text>
</comment>
<dbReference type="InterPro" id="IPR036412">
    <property type="entry name" value="HAD-like_sf"/>
</dbReference>
<reference evidence="3 5" key="1">
    <citation type="submission" date="2019-11" db="EMBL/GenBank/DDBJ databases">
        <title>Characterisation of Fundicoccus ignavus gen. nov. sp. nov., a novel genus of the family Aerococcaceae from bulk tank milk.</title>
        <authorList>
            <person name="Siebert A."/>
            <person name="Huptas C."/>
            <person name="Wenning M."/>
            <person name="Scherer S."/>
            <person name="Doll E.V."/>
        </authorList>
    </citation>
    <scope>NUCLEOTIDE SEQUENCE [LARGE SCALE GENOMIC DNA]</scope>
    <source>
        <strain evidence="3 5">DSM 109652</strain>
    </source>
</reference>
<dbReference type="Gene3D" id="3.30.1240.10">
    <property type="match status" value="1"/>
</dbReference>
<evidence type="ECO:0000313" key="4">
    <source>
        <dbReference type="Proteomes" id="UP000430975"/>
    </source>
</evidence>
<dbReference type="Proteomes" id="UP000430975">
    <property type="component" value="Unassembled WGS sequence"/>
</dbReference>
<sequence length="279" mass="31054">MTENWHVFIDVDGTLVDYNNHLPESAVQAIREARANGHKVYAVTGRSKAEMYDEILDIGLDGYIGGNGNYIEADNEALMHLAIPIEDVQKIVNWLHDKNLEYYVEANSGLYGSQNFRERGKETMRLYVEGKGVKTDETFSVDDGFPQMIYGAEPVRDDVNKISFILNTYQDYLDATEYFTGFQVNTWGGKGEHALFGDVARGGINKRTALEFLEAHHQLDPNYTIAIGDAKVDIPMLEYAAVGVAVGNGGEEIKAMADYVTDAVSDDGLYNAFKHFGLI</sequence>
<dbReference type="Proteomes" id="UP000469870">
    <property type="component" value="Unassembled WGS sequence"/>
</dbReference>
<dbReference type="InterPro" id="IPR000150">
    <property type="entry name" value="Cof"/>
</dbReference>
<dbReference type="SFLD" id="SFLDS00003">
    <property type="entry name" value="Haloacid_Dehalogenase"/>
    <property type="match status" value="1"/>
</dbReference>
<dbReference type="Pfam" id="PF08282">
    <property type="entry name" value="Hydrolase_3"/>
    <property type="match status" value="1"/>
</dbReference>
<dbReference type="PANTHER" id="PTHR10000:SF25">
    <property type="entry name" value="PHOSPHATASE YKRA-RELATED"/>
    <property type="match status" value="1"/>
</dbReference>
<evidence type="ECO:0000313" key="5">
    <source>
        <dbReference type="Proteomes" id="UP000440066"/>
    </source>
</evidence>
<evidence type="ECO:0000313" key="1">
    <source>
        <dbReference type="EMBL" id="MRI82318.1"/>
    </source>
</evidence>
<keyword evidence="2" id="KW-0378">Hydrolase</keyword>